<organism evidence="2 3">
    <name type="scientific">Streptomyces meridianus</name>
    <dbReference type="NCBI Taxonomy" id="2938945"/>
    <lineage>
        <taxon>Bacteria</taxon>
        <taxon>Bacillati</taxon>
        <taxon>Actinomycetota</taxon>
        <taxon>Actinomycetes</taxon>
        <taxon>Kitasatosporales</taxon>
        <taxon>Streptomycetaceae</taxon>
        <taxon>Streptomyces</taxon>
    </lineage>
</organism>
<feature type="domain" description="Helix-turn-helix" evidence="1">
    <location>
        <begin position="20"/>
        <end position="72"/>
    </location>
</feature>
<gene>
    <name evidence="2" type="ORF">M1E25_03115</name>
</gene>
<sequence>MATIEVLHQSQEERMVSQFMDAQQTARFLNMSLTWVYRDARRYGLKAYRFGNGKSAKIQFKITDVLKWLEQQQIN</sequence>
<reference evidence="2" key="1">
    <citation type="journal article" date="2023" name="Int. J. Syst. Evol. Microbiol.">
        <title>Streptomyces meridianus sp. nov. isolated from brackish water of the Tagus estuary in Alcochete, Portugal.</title>
        <authorList>
            <person name="Santos J.D.N."/>
            <person name="Klimek D."/>
            <person name="Calusinska M."/>
            <person name="Lobo Da Cunha A."/>
            <person name="Catita J."/>
            <person name="Goncalves H."/>
            <person name="Gonzalez I."/>
            <person name="Reyes F."/>
            <person name="Lage O.M."/>
        </authorList>
    </citation>
    <scope>NUCLEOTIDE SEQUENCE</scope>
    <source>
        <strain evidence="2">MTZ3.1</strain>
    </source>
</reference>
<dbReference type="RefSeq" id="WP_251409124.1">
    <property type="nucleotide sequence ID" value="NZ_JAMQGM010000007.1"/>
</dbReference>
<name>A0ABT0X1C4_9ACTN</name>
<comment type="caution">
    <text evidence="2">The sequence shown here is derived from an EMBL/GenBank/DDBJ whole genome shotgun (WGS) entry which is preliminary data.</text>
</comment>
<dbReference type="GO" id="GO:0003677">
    <property type="term" value="F:DNA binding"/>
    <property type="evidence" value="ECO:0007669"/>
    <property type="project" value="UniProtKB-KW"/>
</dbReference>
<dbReference type="Pfam" id="PF12728">
    <property type="entry name" value="HTH_17"/>
    <property type="match status" value="1"/>
</dbReference>
<dbReference type="EMBL" id="JAMQGM010000007">
    <property type="protein sequence ID" value="MCM2576355.1"/>
    <property type="molecule type" value="Genomic_DNA"/>
</dbReference>
<evidence type="ECO:0000313" key="2">
    <source>
        <dbReference type="EMBL" id="MCM2576355.1"/>
    </source>
</evidence>
<keyword evidence="3" id="KW-1185">Reference proteome</keyword>
<dbReference type="Proteomes" id="UP001167160">
    <property type="component" value="Unassembled WGS sequence"/>
</dbReference>
<protein>
    <submittedName>
        <fullName evidence="2">DNA-binding protein</fullName>
    </submittedName>
</protein>
<evidence type="ECO:0000259" key="1">
    <source>
        <dbReference type="Pfam" id="PF12728"/>
    </source>
</evidence>
<accession>A0ABT0X1C4</accession>
<proteinExistence type="predicted"/>
<keyword evidence="2" id="KW-0238">DNA-binding</keyword>
<dbReference type="InterPro" id="IPR041657">
    <property type="entry name" value="HTH_17"/>
</dbReference>
<evidence type="ECO:0000313" key="3">
    <source>
        <dbReference type="Proteomes" id="UP001167160"/>
    </source>
</evidence>